<name>A0A2T5HI85_9RHOB</name>
<dbReference type="Proteomes" id="UP000244077">
    <property type="component" value="Unassembled WGS sequence"/>
</dbReference>
<feature type="signal peptide" evidence="1">
    <location>
        <begin position="1"/>
        <end position="33"/>
    </location>
</feature>
<accession>A0A2T5HI85</accession>
<dbReference type="AlphaFoldDB" id="A0A2T5HI85"/>
<gene>
    <name evidence="2" type="ORF">C8N42_10866</name>
</gene>
<dbReference type="EMBL" id="QAOH01000008">
    <property type="protein sequence ID" value="PTQ71292.1"/>
    <property type="molecule type" value="Genomic_DNA"/>
</dbReference>
<feature type="chain" id="PRO_5015587240" evidence="1">
    <location>
        <begin position="34"/>
        <end position="173"/>
    </location>
</feature>
<evidence type="ECO:0000313" key="3">
    <source>
        <dbReference type="Proteomes" id="UP000244077"/>
    </source>
</evidence>
<evidence type="ECO:0000256" key="1">
    <source>
        <dbReference type="SAM" id="SignalP"/>
    </source>
</evidence>
<keyword evidence="1" id="KW-0732">Signal</keyword>
<organism evidence="2 3">
    <name type="scientific">Celeribacter persicus</name>
    <dbReference type="NCBI Taxonomy" id="1651082"/>
    <lineage>
        <taxon>Bacteria</taxon>
        <taxon>Pseudomonadati</taxon>
        <taxon>Pseudomonadota</taxon>
        <taxon>Alphaproteobacteria</taxon>
        <taxon>Rhodobacterales</taxon>
        <taxon>Roseobacteraceae</taxon>
        <taxon>Celeribacter</taxon>
    </lineage>
</organism>
<keyword evidence="3" id="KW-1185">Reference proteome</keyword>
<evidence type="ECO:0000313" key="2">
    <source>
        <dbReference type="EMBL" id="PTQ71292.1"/>
    </source>
</evidence>
<protein>
    <submittedName>
        <fullName evidence="2">Uncharacterized protein</fullName>
    </submittedName>
</protein>
<sequence length="173" mass="19240">MTCVWNWKIGGSTGVLGTVVLSAMLTGIAPAQAEDEPLFSCAFSNGKAVTLMADEQRVTYIFGHPDQPPELVLQRPYAEVEVTPWPGVGGAIWEELRLMNGDVSYMLWGALDRMTDEHERSAGIVVERDGEELARFECLPETLDYAVFTFADAYEAAGYCWDFDAQIWQESCE</sequence>
<reference evidence="2 3" key="1">
    <citation type="submission" date="2018-04" db="EMBL/GenBank/DDBJ databases">
        <title>Genomic Encyclopedia of Archaeal and Bacterial Type Strains, Phase II (KMG-II): from individual species to whole genera.</title>
        <authorList>
            <person name="Goeker M."/>
        </authorList>
    </citation>
    <scope>NUCLEOTIDE SEQUENCE [LARGE SCALE GENOMIC DNA]</scope>
    <source>
        <strain evidence="2 3">DSM 100434</strain>
    </source>
</reference>
<comment type="caution">
    <text evidence="2">The sequence shown here is derived from an EMBL/GenBank/DDBJ whole genome shotgun (WGS) entry which is preliminary data.</text>
</comment>
<proteinExistence type="predicted"/>